<dbReference type="EMBL" id="CP163432">
    <property type="protein sequence ID" value="XDQ09310.1"/>
    <property type="molecule type" value="Genomic_DNA"/>
</dbReference>
<accession>A0AB39MSF6</accession>
<gene>
    <name evidence="1" type="ORF">AB5J55_06460</name>
</gene>
<sequence length="67" mass="7145">MTGGTFTGHAALCSCGRLKEVVKNADENWPTAPGVFFEVMAVWPVGNRDDSRKSPTEWALAGCTESG</sequence>
<dbReference type="AlphaFoldDB" id="A0AB39MSF6"/>
<dbReference type="RefSeq" id="WP_369269741.1">
    <property type="nucleotide sequence ID" value="NZ_CP163432.1"/>
</dbReference>
<name>A0AB39MSF6_9ACTN</name>
<organism evidence="1">
    <name type="scientific">Streptomyces sp. R11</name>
    <dbReference type="NCBI Taxonomy" id="3238625"/>
    <lineage>
        <taxon>Bacteria</taxon>
        <taxon>Bacillati</taxon>
        <taxon>Actinomycetota</taxon>
        <taxon>Actinomycetes</taxon>
        <taxon>Kitasatosporales</taxon>
        <taxon>Streptomycetaceae</taxon>
        <taxon>Streptomyces</taxon>
    </lineage>
</organism>
<proteinExistence type="predicted"/>
<evidence type="ECO:0000313" key="1">
    <source>
        <dbReference type="EMBL" id="XDQ09310.1"/>
    </source>
</evidence>
<reference evidence="1" key="1">
    <citation type="submission" date="2024-07" db="EMBL/GenBank/DDBJ databases">
        <authorList>
            <person name="Yu S.T."/>
        </authorList>
    </citation>
    <scope>NUCLEOTIDE SEQUENCE</scope>
    <source>
        <strain evidence="1">R11</strain>
    </source>
</reference>
<protein>
    <submittedName>
        <fullName evidence="1">Uncharacterized protein</fullName>
    </submittedName>
</protein>